<sequence length="214" mass="23323">MRSEEEQIESFKEWWNKNGKSLIAGVVIAVAGVGGWKGWESYQTSQAESASALYSQLAQIVSSGTGDEREAQAAAIIEQLTSDFDRTVYSDYARLFAARLAVERDELEQAQSHLRSTLESTRIDAIELVARLRLARILSSQEQISEALSLLDVPNAGGFTADFESLRGDLLMSKGDALQARQAYQKALEASRAAGETAPLVEIKLDNLATHGDA</sequence>
<evidence type="ECO:0000313" key="10">
    <source>
        <dbReference type="EMBL" id="SFC41506.1"/>
    </source>
</evidence>
<dbReference type="Pfam" id="PF09976">
    <property type="entry name" value="TPR_21"/>
    <property type="match status" value="1"/>
</dbReference>
<keyword evidence="5" id="KW-0472">Membrane</keyword>
<evidence type="ECO:0000256" key="3">
    <source>
        <dbReference type="ARBA" id="ARBA00022692"/>
    </source>
</evidence>
<keyword evidence="3" id="KW-0812">Transmembrane</keyword>
<evidence type="ECO:0000256" key="1">
    <source>
        <dbReference type="ARBA" id="ARBA00004401"/>
    </source>
</evidence>
<dbReference type="EMBL" id="FOLH01000005">
    <property type="protein sequence ID" value="SFC41506.1"/>
    <property type="molecule type" value="Genomic_DNA"/>
</dbReference>
<evidence type="ECO:0000259" key="9">
    <source>
        <dbReference type="Pfam" id="PF09976"/>
    </source>
</evidence>
<proteinExistence type="inferred from homology"/>
<gene>
    <name evidence="10" type="ORF">SAMN05660443_2587</name>
</gene>
<dbReference type="PANTHER" id="PTHR38035:SF1">
    <property type="entry name" value="ANCILLARY SECYEG TRANSLOCON SUBUNIT"/>
    <property type="match status" value="1"/>
</dbReference>
<evidence type="ECO:0000256" key="2">
    <source>
        <dbReference type="ARBA" id="ARBA00022475"/>
    </source>
</evidence>
<dbReference type="PANTHER" id="PTHR38035">
    <property type="entry name" value="UPF0070 PROTEIN YFGM"/>
    <property type="match status" value="1"/>
</dbReference>
<dbReference type="Gene3D" id="1.25.40.10">
    <property type="entry name" value="Tetratricopeptide repeat domain"/>
    <property type="match status" value="1"/>
</dbReference>
<evidence type="ECO:0000313" key="11">
    <source>
        <dbReference type="Proteomes" id="UP000199058"/>
    </source>
</evidence>
<dbReference type="InterPro" id="IPR011990">
    <property type="entry name" value="TPR-like_helical_dom_sf"/>
</dbReference>
<dbReference type="SUPFAM" id="SSF48452">
    <property type="entry name" value="TPR-like"/>
    <property type="match status" value="1"/>
</dbReference>
<dbReference type="GO" id="GO:0005886">
    <property type="term" value="C:plasma membrane"/>
    <property type="evidence" value="ECO:0007669"/>
    <property type="project" value="UniProtKB-SubCell"/>
</dbReference>
<dbReference type="RefSeq" id="WP_091964467.1">
    <property type="nucleotide sequence ID" value="NZ_FOLH01000005.1"/>
</dbReference>
<keyword evidence="6" id="KW-0143">Chaperone</keyword>
<evidence type="ECO:0000256" key="7">
    <source>
        <dbReference type="ARBA" id="ARBA00024197"/>
    </source>
</evidence>
<keyword evidence="11" id="KW-1185">Reference proteome</keyword>
<evidence type="ECO:0000256" key="8">
    <source>
        <dbReference type="ARBA" id="ARBA00024235"/>
    </source>
</evidence>
<keyword evidence="2" id="KW-1003">Cell membrane</keyword>
<name>A0A1I1IZ32_9GAMM</name>
<comment type="subcellular location">
    <subcellularLocation>
        <location evidence="1">Cell membrane</location>
        <topology evidence="1">Single-pass type II membrane protein</topology>
    </subcellularLocation>
</comment>
<dbReference type="AlphaFoldDB" id="A0A1I1IZ32"/>
<dbReference type="GO" id="GO:0044877">
    <property type="term" value="F:protein-containing complex binding"/>
    <property type="evidence" value="ECO:0007669"/>
    <property type="project" value="InterPro"/>
</dbReference>
<dbReference type="Proteomes" id="UP000199058">
    <property type="component" value="Unassembled WGS sequence"/>
</dbReference>
<dbReference type="InterPro" id="IPR018704">
    <property type="entry name" value="SecYEG/CpoB_TPR"/>
</dbReference>
<reference evidence="10 11" key="1">
    <citation type="submission" date="2016-10" db="EMBL/GenBank/DDBJ databases">
        <authorList>
            <person name="de Groot N.N."/>
        </authorList>
    </citation>
    <scope>NUCLEOTIDE SEQUENCE [LARGE SCALE GENOMIC DNA]</scope>
    <source>
        <strain evidence="10 11">DSM 18438</strain>
    </source>
</reference>
<dbReference type="InterPro" id="IPR026039">
    <property type="entry name" value="YfgM"/>
</dbReference>
<accession>A0A1I1IZ32</accession>
<dbReference type="STRING" id="1122252.SAMN05660443_2587"/>
<evidence type="ECO:0000256" key="5">
    <source>
        <dbReference type="ARBA" id="ARBA00023136"/>
    </source>
</evidence>
<evidence type="ECO:0000256" key="6">
    <source>
        <dbReference type="ARBA" id="ARBA00023186"/>
    </source>
</evidence>
<feature type="domain" description="Ancillary SecYEG translocon subunit/Cell division coordinator CpoB TPR" evidence="9">
    <location>
        <begin position="12"/>
        <end position="209"/>
    </location>
</feature>
<comment type="similarity">
    <text evidence="7">Belongs to the YfgM family.</text>
</comment>
<dbReference type="OrthoDB" id="9789675at2"/>
<dbReference type="PIRSF" id="PIRSF006170">
    <property type="entry name" value="YfgM"/>
    <property type="match status" value="1"/>
</dbReference>
<organism evidence="10 11">
    <name type="scientific">Marinospirillum celere</name>
    <dbReference type="NCBI Taxonomy" id="1122252"/>
    <lineage>
        <taxon>Bacteria</taxon>
        <taxon>Pseudomonadati</taxon>
        <taxon>Pseudomonadota</taxon>
        <taxon>Gammaproteobacteria</taxon>
        <taxon>Oceanospirillales</taxon>
        <taxon>Oceanospirillaceae</taxon>
        <taxon>Marinospirillum</taxon>
    </lineage>
</organism>
<keyword evidence="4" id="KW-1133">Transmembrane helix</keyword>
<evidence type="ECO:0000256" key="4">
    <source>
        <dbReference type="ARBA" id="ARBA00022989"/>
    </source>
</evidence>
<protein>
    <recommendedName>
        <fullName evidence="8">Ancillary SecYEG translocon subunit</fullName>
    </recommendedName>
</protein>